<comment type="similarity">
    <text evidence="1">Belongs to the RdRP family.</text>
</comment>
<keyword evidence="1" id="KW-0548">Nucleotidyltransferase</keyword>
<organism evidence="3 4">
    <name type="scientific">Tetrapyrgos nigripes</name>
    <dbReference type="NCBI Taxonomy" id="182062"/>
    <lineage>
        <taxon>Eukaryota</taxon>
        <taxon>Fungi</taxon>
        <taxon>Dikarya</taxon>
        <taxon>Basidiomycota</taxon>
        <taxon>Agaricomycotina</taxon>
        <taxon>Agaricomycetes</taxon>
        <taxon>Agaricomycetidae</taxon>
        <taxon>Agaricales</taxon>
        <taxon>Marasmiineae</taxon>
        <taxon>Marasmiaceae</taxon>
        <taxon>Tetrapyrgos</taxon>
    </lineage>
</organism>
<sequence>MYRAGLGVQLVAAAASVNPKSSAKSSAQPSRPCLSQQTLRNIHYNGVPATVFEELLQQGTEVELEPLLDWSCPESVWVAVARIGQVARGLMDRRVPATSRALGFSGREWAESNRSSREDSADLPEICDDEEMTIDLLSIPSDAGTGRNELTKAPFSLHESVVEMLQAGFHPTLSKLKKTSGGCRIPLPKGTAPEAFVIPDPSGRLKEGEVYFYSSQGMTDPLTQIVFHVVIGEVLVVAVDIPELRKYPDVIIVPVDVAGYESLSFMSMLSGGDLDGDTLFMTWYPELVRFFRGTSLILPPANLEKKCFESQVETVSDFVTRLTSMPLGSAQRAFLRSYLSGLSKRKVGTYSHFHDIAVKNMATTLRKLSTLQACMRSFSPLCLTFNTELDSGKTGLRLKDEVYESDLKNNRQWSRELEQDTKKDIIDQLADCATALREKILTKYDQDHGLVVGYSHNAQTVQDQVLLKPFNDAKARCETFVTSLRSGFDQGIRALYQEELCLITSHVDKAYTLFKSDIDKHNNAACLFDEQISVKPQKVTHKEKTSNQNYMRQVQVKYTQPLSSVSPTTSFLISNLEEVKASYAYSLSETFGFCVAYRDLCKIKATASPGGLIPTTARFDEFKIIPGHHMRALKWR</sequence>
<reference evidence="3 4" key="1">
    <citation type="journal article" date="2020" name="ISME J.">
        <title>Uncovering the hidden diversity of litter-decomposition mechanisms in mushroom-forming fungi.</title>
        <authorList>
            <person name="Floudas D."/>
            <person name="Bentzer J."/>
            <person name="Ahren D."/>
            <person name="Johansson T."/>
            <person name="Persson P."/>
            <person name="Tunlid A."/>
        </authorList>
    </citation>
    <scope>NUCLEOTIDE SEQUENCE [LARGE SCALE GENOMIC DNA]</scope>
    <source>
        <strain evidence="3 4">CBS 291.85</strain>
    </source>
</reference>
<name>A0A8H5GPR6_9AGAR</name>
<dbReference type="EMBL" id="JAACJM010000015">
    <property type="protein sequence ID" value="KAF5368535.1"/>
    <property type="molecule type" value="Genomic_DNA"/>
</dbReference>
<keyword evidence="1" id="KW-0694">RNA-binding</keyword>
<feature type="domain" description="RDRP core" evidence="2">
    <location>
        <begin position="24"/>
        <end position="430"/>
    </location>
</feature>
<dbReference type="Pfam" id="PF05183">
    <property type="entry name" value="RdRP"/>
    <property type="match status" value="1"/>
</dbReference>
<dbReference type="GO" id="GO:0003723">
    <property type="term" value="F:RNA binding"/>
    <property type="evidence" value="ECO:0007669"/>
    <property type="project" value="UniProtKB-KW"/>
</dbReference>
<dbReference type="InterPro" id="IPR057596">
    <property type="entry name" value="RDRP_core"/>
</dbReference>
<keyword evidence="1" id="KW-0808">Transferase</keyword>
<keyword evidence="1" id="KW-0696">RNA-directed RNA polymerase</keyword>
<protein>
    <recommendedName>
        <fullName evidence="1">RNA-dependent RNA polymerase</fullName>
        <ecNumber evidence="1">2.7.7.48</ecNumber>
    </recommendedName>
</protein>
<evidence type="ECO:0000259" key="2">
    <source>
        <dbReference type="Pfam" id="PF05183"/>
    </source>
</evidence>
<evidence type="ECO:0000313" key="4">
    <source>
        <dbReference type="Proteomes" id="UP000559256"/>
    </source>
</evidence>
<dbReference type="GO" id="GO:0003968">
    <property type="term" value="F:RNA-directed RNA polymerase activity"/>
    <property type="evidence" value="ECO:0007669"/>
    <property type="project" value="UniProtKB-KW"/>
</dbReference>
<comment type="caution">
    <text evidence="3">The sequence shown here is derived from an EMBL/GenBank/DDBJ whole genome shotgun (WGS) entry which is preliminary data.</text>
</comment>
<dbReference type="GO" id="GO:0031380">
    <property type="term" value="C:nuclear RNA-directed RNA polymerase complex"/>
    <property type="evidence" value="ECO:0007669"/>
    <property type="project" value="TreeGrafter"/>
</dbReference>
<keyword evidence="4" id="KW-1185">Reference proteome</keyword>
<dbReference type="PANTHER" id="PTHR23079">
    <property type="entry name" value="RNA-DEPENDENT RNA POLYMERASE"/>
    <property type="match status" value="1"/>
</dbReference>
<dbReference type="EC" id="2.7.7.48" evidence="1"/>
<evidence type="ECO:0000256" key="1">
    <source>
        <dbReference type="RuleBase" id="RU363098"/>
    </source>
</evidence>
<accession>A0A8H5GPR6</accession>
<dbReference type="AlphaFoldDB" id="A0A8H5GPR6"/>
<proteinExistence type="inferred from homology"/>
<dbReference type="PANTHER" id="PTHR23079:SF55">
    <property type="entry name" value="RNA-DIRECTED RNA POLYMERASE"/>
    <property type="match status" value="1"/>
</dbReference>
<dbReference type="InterPro" id="IPR007855">
    <property type="entry name" value="RDRP"/>
</dbReference>
<gene>
    <name evidence="3" type="ORF">D9758_002237</name>
</gene>
<comment type="catalytic activity">
    <reaction evidence="1">
        <text>RNA(n) + a ribonucleoside 5'-triphosphate = RNA(n+1) + diphosphate</text>
        <dbReference type="Rhea" id="RHEA:21248"/>
        <dbReference type="Rhea" id="RHEA-COMP:14527"/>
        <dbReference type="Rhea" id="RHEA-COMP:17342"/>
        <dbReference type="ChEBI" id="CHEBI:33019"/>
        <dbReference type="ChEBI" id="CHEBI:61557"/>
        <dbReference type="ChEBI" id="CHEBI:140395"/>
        <dbReference type="EC" id="2.7.7.48"/>
    </reaction>
</comment>
<dbReference type="Proteomes" id="UP000559256">
    <property type="component" value="Unassembled WGS sequence"/>
</dbReference>
<evidence type="ECO:0000313" key="3">
    <source>
        <dbReference type="EMBL" id="KAF5368535.1"/>
    </source>
</evidence>
<dbReference type="GO" id="GO:0030422">
    <property type="term" value="P:siRNA processing"/>
    <property type="evidence" value="ECO:0007669"/>
    <property type="project" value="TreeGrafter"/>
</dbReference>
<dbReference type="OrthoDB" id="10055769at2759"/>